<keyword evidence="3" id="KW-0808">Transferase</keyword>
<dbReference type="InterPro" id="IPR002052">
    <property type="entry name" value="DNA_methylase_N6_adenine_CS"/>
</dbReference>
<name>A0A1I3KSS7_9PSEU</name>
<dbReference type="GO" id="GO:0003676">
    <property type="term" value="F:nucleic acid binding"/>
    <property type="evidence" value="ECO:0007669"/>
    <property type="project" value="InterPro"/>
</dbReference>
<dbReference type="PANTHER" id="PTHR33841">
    <property type="entry name" value="DNA METHYLTRANSFERASE YEEA-RELATED"/>
    <property type="match status" value="1"/>
</dbReference>
<dbReference type="PANTHER" id="PTHR33841:SF4">
    <property type="entry name" value="RESTRICTION MODIFICATION SYSTEM DNA SPECIFICITY DOMAIN"/>
    <property type="match status" value="1"/>
</dbReference>
<proteinExistence type="predicted"/>
<dbReference type="GO" id="GO:0009007">
    <property type="term" value="F:site-specific DNA-methyltransferase (adenine-specific) activity"/>
    <property type="evidence" value="ECO:0007669"/>
    <property type="project" value="UniProtKB-EC"/>
</dbReference>
<dbReference type="SUPFAM" id="SSF53335">
    <property type="entry name" value="S-adenosyl-L-methionine-dependent methyltransferases"/>
    <property type="match status" value="1"/>
</dbReference>
<protein>
    <recommendedName>
        <fullName evidence="1">site-specific DNA-methyltransferase (adenine-specific)</fullName>
        <ecNumber evidence="1">2.1.1.72</ecNumber>
    </recommendedName>
</protein>
<reference evidence="7 8" key="1">
    <citation type="submission" date="2016-10" db="EMBL/GenBank/DDBJ databases">
        <authorList>
            <person name="de Groot N.N."/>
        </authorList>
    </citation>
    <scope>NUCLEOTIDE SEQUENCE [LARGE SCALE GENOMIC DNA]</scope>
    <source>
        <strain evidence="7 8">DSM 44468</strain>
    </source>
</reference>
<evidence type="ECO:0000256" key="3">
    <source>
        <dbReference type="ARBA" id="ARBA00022679"/>
    </source>
</evidence>
<dbReference type="STRING" id="115433.SAMN05421835_101684"/>
<dbReference type="EMBL" id="FORP01000001">
    <property type="protein sequence ID" value="SFI75601.1"/>
    <property type="molecule type" value="Genomic_DNA"/>
</dbReference>
<sequence length="1030" mass="114722">MLRRWPSLPSADGDDPTTLLALVRRLATRDADRTDAHVRDDVTRLLRASSLGLPAHEFGGAKGPIETATGTAVFVVRRDLRDDAAENAARRQLAKSLAAHDDEPERRWVGVMTDGFEWRVYRRLGGKLHTVQATMEVGSGKTDVDKVLAWLESVLASGNEVEPTPTEIVRRLGAGSPSYAIDSTELRAIYARHRNMPEVRVKRALWAKLLTTASGTHFSDDDALFIDHTLLVLMAEVIGHAVVGFDPMDPALTAAAITSGELFTQAQIGGVIEADFFDWVVEVPGGSRFVKDLARRLTRFSWHHVEHDVMKVLYESIIPADVRHLLGEYYTPDWLAESIVDECVQNPLEERVLDASCGSGTFLFHAVRHYISAAEAAGTGGPAVVRAVTEHVVGFDVHPVAVTLARVTYLLAIGPRRLQHGGRPAFAVPVYLADSLRWGQENSLWSDDNLTIPAELDHSTFVSDATFADPAVRMFSFPDRIVASADLFDRLVAELADRATDRVRGAPVPSLTGLFRRLDIDDIDERAMLKQTFRVMCELHDEKLDHIWGYYIRNVARPDWLKRSDNRVDVLVGNPPWLSYRHMTGPQKAAFRAMSVDRSLWVGGSHATNQDLSALFVARCIEQYLRPGGRFGYVMPWDVLPRKIHSHSTYEGFRKGNYSAPTEGVTVAFERPWDLHLVKPSFFPVPACVAFGTRRNAANNVPLIQKPQVWAGRLNLNGASRAEVLAGISRYIGEPVRTTTASPYMGRFAQGATVVPNMLFLVEEIDSGPLGSGAGRIAVRSRRSANEKPPWKHLPSMTGVVEKDFVRPLYRGDSILPFRGASSVSAVIPWSGNRLLDGHDEQLDTYPGLAQWWRAAEKVWERHRKSDRLSLAEQLDYRNKLSRQLPATKYRVVYAASGMYSAAAVVTDEKVIIEHQLYWGSATDINEARFLAAFLNSETLTMAVRPLQPRGEHNPRHFDKSVFQLPIPLYDPADEVHRRLADLAEQAEMIAADVLLPAKRFETQRNVIRQALTQQGVAVEIDSIVKDLFA</sequence>
<evidence type="ECO:0000256" key="4">
    <source>
        <dbReference type="ARBA" id="ARBA00022691"/>
    </source>
</evidence>
<evidence type="ECO:0000256" key="5">
    <source>
        <dbReference type="ARBA" id="ARBA00047942"/>
    </source>
</evidence>
<dbReference type="InterPro" id="IPR050953">
    <property type="entry name" value="N4_N6_ade-DNA_methylase"/>
</dbReference>
<evidence type="ECO:0000256" key="1">
    <source>
        <dbReference type="ARBA" id="ARBA00011900"/>
    </source>
</evidence>
<accession>A0A1I3KSS7</accession>
<dbReference type="Gene3D" id="3.40.50.150">
    <property type="entry name" value="Vaccinia Virus protein VP39"/>
    <property type="match status" value="1"/>
</dbReference>
<dbReference type="Proteomes" id="UP000199025">
    <property type="component" value="Unassembled WGS sequence"/>
</dbReference>
<dbReference type="GO" id="GO:0032259">
    <property type="term" value="P:methylation"/>
    <property type="evidence" value="ECO:0007669"/>
    <property type="project" value="UniProtKB-KW"/>
</dbReference>
<evidence type="ECO:0000313" key="7">
    <source>
        <dbReference type="EMBL" id="SFI75601.1"/>
    </source>
</evidence>
<dbReference type="Pfam" id="PF07669">
    <property type="entry name" value="Eco57I"/>
    <property type="match status" value="1"/>
</dbReference>
<dbReference type="InterPro" id="IPR011639">
    <property type="entry name" value="MethylTrfase_TaqI-like_dom"/>
</dbReference>
<gene>
    <name evidence="7" type="ORF">SAMN05421835_101684</name>
</gene>
<evidence type="ECO:0000313" key="8">
    <source>
        <dbReference type="Proteomes" id="UP000199025"/>
    </source>
</evidence>
<keyword evidence="8" id="KW-1185">Reference proteome</keyword>
<feature type="domain" description="Type II methyltransferase M.TaqI-like" evidence="6">
    <location>
        <begin position="391"/>
        <end position="638"/>
    </location>
</feature>
<dbReference type="AlphaFoldDB" id="A0A1I3KSS7"/>
<evidence type="ECO:0000259" key="6">
    <source>
        <dbReference type="Pfam" id="PF07669"/>
    </source>
</evidence>
<dbReference type="PROSITE" id="PS00092">
    <property type="entry name" value="N6_MTASE"/>
    <property type="match status" value="1"/>
</dbReference>
<dbReference type="InterPro" id="IPR029063">
    <property type="entry name" value="SAM-dependent_MTases_sf"/>
</dbReference>
<dbReference type="PRINTS" id="PR00507">
    <property type="entry name" value="N12N6MTFRASE"/>
</dbReference>
<keyword evidence="4" id="KW-0949">S-adenosyl-L-methionine</keyword>
<dbReference type="EC" id="2.1.1.72" evidence="1"/>
<comment type="catalytic activity">
    <reaction evidence="5">
        <text>a 2'-deoxyadenosine in DNA + S-adenosyl-L-methionine = an N(6)-methyl-2'-deoxyadenosine in DNA + S-adenosyl-L-homocysteine + H(+)</text>
        <dbReference type="Rhea" id="RHEA:15197"/>
        <dbReference type="Rhea" id="RHEA-COMP:12418"/>
        <dbReference type="Rhea" id="RHEA-COMP:12419"/>
        <dbReference type="ChEBI" id="CHEBI:15378"/>
        <dbReference type="ChEBI" id="CHEBI:57856"/>
        <dbReference type="ChEBI" id="CHEBI:59789"/>
        <dbReference type="ChEBI" id="CHEBI:90615"/>
        <dbReference type="ChEBI" id="CHEBI:90616"/>
        <dbReference type="EC" id="2.1.1.72"/>
    </reaction>
</comment>
<evidence type="ECO:0000256" key="2">
    <source>
        <dbReference type="ARBA" id="ARBA00022603"/>
    </source>
</evidence>
<keyword evidence="2 7" id="KW-0489">Methyltransferase</keyword>
<dbReference type="GO" id="GO:0006304">
    <property type="term" value="P:DNA modification"/>
    <property type="evidence" value="ECO:0007669"/>
    <property type="project" value="InterPro"/>
</dbReference>
<organism evidence="7 8">
    <name type="scientific">Amycolatopsis sacchari</name>
    <dbReference type="NCBI Taxonomy" id="115433"/>
    <lineage>
        <taxon>Bacteria</taxon>
        <taxon>Bacillati</taxon>
        <taxon>Actinomycetota</taxon>
        <taxon>Actinomycetes</taxon>
        <taxon>Pseudonocardiales</taxon>
        <taxon>Pseudonocardiaceae</taxon>
        <taxon>Amycolatopsis</taxon>
    </lineage>
</organism>